<organism evidence="1 2">
    <name type="scientific">Lactobacillus amylolyticus DSM 11664</name>
    <dbReference type="NCBI Taxonomy" id="585524"/>
    <lineage>
        <taxon>Bacteria</taxon>
        <taxon>Bacillati</taxon>
        <taxon>Bacillota</taxon>
        <taxon>Bacilli</taxon>
        <taxon>Lactobacillales</taxon>
        <taxon>Lactobacillaceae</taxon>
        <taxon>Lactobacillus</taxon>
    </lineage>
</organism>
<evidence type="ECO:0000313" key="1">
    <source>
        <dbReference type="EMBL" id="EFG54702.1"/>
    </source>
</evidence>
<comment type="caution">
    <text evidence="1">The sequence shown here is derived from an EMBL/GenBank/DDBJ whole genome shotgun (WGS) entry which is preliminary data.</text>
</comment>
<dbReference type="AlphaFoldDB" id="D4YVU3"/>
<accession>D4YVU3</accession>
<keyword evidence="2" id="KW-1185">Reference proteome</keyword>
<sequence>MTGSNLTGIRNRLSRIEKCIRSKDTGVNLVIAESDGTWTTGDRSFKTEAEAVDYLNQKLKYQTGSSTIIIDDVATRMVTTNK</sequence>
<dbReference type="RefSeq" id="WP_006352801.1">
    <property type="nucleotide sequence ID" value="NZ_ADNY01000067.1"/>
</dbReference>
<reference evidence="1 2" key="1">
    <citation type="submission" date="2010-04" db="EMBL/GenBank/DDBJ databases">
        <authorList>
            <person name="Muzny D."/>
            <person name="Qin X."/>
            <person name="Deng J."/>
            <person name="Jiang H."/>
            <person name="Liu Y."/>
            <person name="Qu J."/>
            <person name="Song X.-Z."/>
            <person name="Zhang L."/>
            <person name="Thornton R."/>
            <person name="Coyle M."/>
            <person name="Francisco L."/>
            <person name="Jackson L."/>
            <person name="Javaid M."/>
            <person name="Korchina V."/>
            <person name="Kovar C."/>
            <person name="Mata R."/>
            <person name="Mathew T."/>
            <person name="Ngo R."/>
            <person name="Nguyen L."/>
            <person name="Nguyen N."/>
            <person name="Okwuonu G."/>
            <person name="Ongeri F."/>
            <person name="Pham C."/>
            <person name="Simmons D."/>
            <person name="Wilczek-Boney K."/>
            <person name="Hale W."/>
            <person name="Jakkamsetti A."/>
            <person name="Pham P."/>
            <person name="Ruth R."/>
            <person name="San Lucas F."/>
            <person name="Warren J."/>
            <person name="Zhang J."/>
            <person name="Zhao Z."/>
            <person name="Zhou C."/>
            <person name="Zhu D."/>
            <person name="Lee S."/>
            <person name="Bess C."/>
            <person name="Blankenburg K."/>
            <person name="Forbes L."/>
            <person name="Fu Q."/>
            <person name="Gubbala S."/>
            <person name="Hirani K."/>
            <person name="Jayaseelan J.C."/>
            <person name="Lara F."/>
            <person name="Munidasa M."/>
            <person name="Palculict T."/>
            <person name="Patil S."/>
            <person name="Pu L.-L."/>
            <person name="Saada N."/>
            <person name="Tang L."/>
            <person name="Weissenberger G."/>
            <person name="Zhu Y."/>
            <person name="Hemphill L."/>
            <person name="Shang Y."/>
            <person name="Youmans B."/>
            <person name="Ayvaz T."/>
            <person name="Ross M."/>
            <person name="Santibanez J."/>
            <person name="Aqrawi P."/>
            <person name="Gross S."/>
            <person name="Joshi V."/>
            <person name="Fowler G."/>
            <person name="Nazareth L."/>
            <person name="Reid J."/>
            <person name="Worley K."/>
            <person name="Petrosino J."/>
            <person name="Highlander S."/>
            <person name="Gibbs R."/>
        </authorList>
    </citation>
    <scope>NUCLEOTIDE SEQUENCE [LARGE SCALE GENOMIC DNA]</scope>
    <source>
        <strain evidence="1 2">DSM 11664</strain>
    </source>
</reference>
<dbReference type="Proteomes" id="UP000004069">
    <property type="component" value="Unassembled WGS sequence"/>
</dbReference>
<proteinExistence type="predicted"/>
<name>D4YVU3_9LACO</name>
<gene>
    <name evidence="1" type="ORF">HMPREF0493_1654</name>
</gene>
<protein>
    <submittedName>
        <fullName evidence="1">Uncharacterized protein</fullName>
    </submittedName>
</protein>
<dbReference type="EMBL" id="ADNY01000067">
    <property type="protein sequence ID" value="EFG54702.1"/>
    <property type="molecule type" value="Genomic_DNA"/>
</dbReference>
<evidence type="ECO:0000313" key="2">
    <source>
        <dbReference type="Proteomes" id="UP000004069"/>
    </source>
</evidence>